<reference evidence="7" key="1">
    <citation type="submission" date="2016-10" db="EMBL/GenBank/DDBJ databases">
        <authorList>
            <person name="Varghese N."/>
            <person name="Submissions S."/>
        </authorList>
    </citation>
    <scope>NUCLEOTIDE SEQUENCE [LARGE SCALE GENOMIC DNA]</scope>
    <source>
        <strain evidence="7">CGMCC 4.3525</strain>
    </source>
</reference>
<dbReference type="InterPro" id="IPR018060">
    <property type="entry name" value="HTH_AraC"/>
</dbReference>
<dbReference type="InterPro" id="IPR014710">
    <property type="entry name" value="RmlC-like_jellyroll"/>
</dbReference>
<dbReference type="Gene3D" id="2.60.120.10">
    <property type="entry name" value="Jelly Rolls"/>
    <property type="match status" value="1"/>
</dbReference>
<dbReference type="Pfam" id="PF12852">
    <property type="entry name" value="Cupin_6"/>
    <property type="match status" value="1"/>
</dbReference>
<dbReference type="InterPro" id="IPR020449">
    <property type="entry name" value="Tscrpt_reg_AraC-type_HTH"/>
</dbReference>
<dbReference type="InterPro" id="IPR037923">
    <property type="entry name" value="HTH-like"/>
</dbReference>
<dbReference type="GO" id="GO:0043565">
    <property type="term" value="F:sequence-specific DNA binding"/>
    <property type="evidence" value="ECO:0007669"/>
    <property type="project" value="InterPro"/>
</dbReference>
<dbReference type="GO" id="GO:0003700">
    <property type="term" value="F:DNA-binding transcription factor activity"/>
    <property type="evidence" value="ECO:0007669"/>
    <property type="project" value="InterPro"/>
</dbReference>
<dbReference type="OrthoDB" id="241790at2"/>
<dbReference type="PROSITE" id="PS01124">
    <property type="entry name" value="HTH_ARAC_FAMILY_2"/>
    <property type="match status" value="1"/>
</dbReference>
<keyword evidence="1" id="KW-0805">Transcription regulation</keyword>
<dbReference type="InterPro" id="IPR032783">
    <property type="entry name" value="AraC_lig"/>
</dbReference>
<dbReference type="RefSeq" id="WP_089957614.1">
    <property type="nucleotide sequence ID" value="NZ_FOFR01000018.1"/>
</dbReference>
<dbReference type="PRINTS" id="PR00032">
    <property type="entry name" value="HTHARAC"/>
</dbReference>
<proteinExistence type="predicted"/>
<evidence type="ECO:0000256" key="3">
    <source>
        <dbReference type="ARBA" id="ARBA00023159"/>
    </source>
</evidence>
<keyword evidence="3" id="KW-0010">Activator</keyword>
<organism evidence="6 7">
    <name type="scientific">Lentzea xinjiangensis</name>
    <dbReference type="NCBI Taxonomy" id="402600"/>
    <lineage>
        <taxon>Bacteria</taxon>
        <taxon>Bacillati</taxon>
        <taxon>Actinomycetota</taxon>
        <taxon>Actinomycetes</taxon>
        <taxon>Pseudonocardiales</taxon>
        <taxon>Pseudonocardiaceae</taxon>
        <taxon>Lentzea</taxon>
    </lineage>
</organism>
<dbReference type="AlphaFoldDB" id="A0A1H9TJ70"/>
<dbReference type="SUPFAM" id="SSF46689">
    <property type="entry name" value="Homeodomain-like"/>
    <property type="match status" value="2"/>
</dbReference>
<dbReference type="EMBL" id="FOFR01000018">
    <property type="protein sequence ID" value="SER97211.1"/>
    <property type="molecule type" value="Genomic_DNA"/>
</dbReference>
<keyword evidence="7" id="KW-1185">Reference proteome</keyword>
<evidence type="ECO:0000256" key="4">
    <source>
        <dbReference type="ARBA" id="ARBA00023163"/>
    </source>
</evidence>
<name>A0A1H9TJ70_9PSEU</name>
<dbReference type="Gene3D" id="1.10.10.60">
    <property type="entry name" value="Homeodomain-like"/>
    <property type="match status" value="2"/>
</dbReference>
<evidence type="ECO:0000259" key="5">
    <source>
        <dbReference type="PROSITE" id="PS01124"/>
    </source>
</evidence>
<dbReference type="PROSITE" id="PS00041">
    <property type="entry name" value="HTH_ARAC_FAMILY_1"/>
    <property type="match status" value="1"/>
</dbReference>
<gene>
    <name evidence="6" type="ORF">SAMN05216188_118157</name>
</gene>
<evidence type="ECO:0000313" key="6">
    <source>
        <dbReference type="EMBL" id="SER97211.1"/>
    </source>
</evidence>
<accession>A0A1H9TJ70</accession>
<keyword evidence="4" id="KW-0804">Transcription</keyword>
<sequence length="299" mass="32845">MSDPLGEALHLLRMSGTFYCRNELTEPWGLTMPDMADCLWFHVLTSGRCDVEVDGEITSLEPGDVLLVPGGQSHRLFHGEAESPLVTTLPHTFETSNYAILRHGAGGAMTHLVCGAVRFDDPAAKHLVDVLPHMLCVRRADDMRATIDLMAAEARTLRPGGEAVITRLADVLVIQTIRSWLATDPAARTGWLGALQDQQIGRALALIHRDPAQPWTVERLAHQTAMSRSAFAARFTGLVGEPAMRYVTRWRMHVAMNRLRDRDSTVSEIARGLGYESEAAFSRAFKRIVGVSPGQARAG</sequence>
<evidence type="ECO:0000256" key="1">
    <source>
        <dbReference type="ARBA" id="ARBA00023015"/>
    </source>
</evidence>
<dbReference type="STRING" id="402600.SAMN05216188_118157"/>
<evidence type="ECO:0000313" key="7">
    <source>
        <dbReference type="Proteomes" id="UP000199352"/>
    </source>
</evidence>
<evidence type="ECO:0000256" key="2">
    <source>
        <dbReference type="ARBA" id="ARBA00023125"/>
    </source>
</evidence>
<dbReference type="Proteomes" id="UP000199352">
    <property type="component" value="Unassembled WGS sequence"/>
</dbReference>
<dbReference type="InterPro" id="IPR050204">
    <property type="entry name" value="AraC_XylS_family_regulators"/>
</dbReference>
<feature type="domain" description="HTH araC/xylS-type" evidence="5">
    <location>
        <begin position="201"/>
        <end position="299"/>
    </location>
</feature>
<dbReference type="Pfam" id="PF12833">
    <property type="entry name" value="HTH_18"/>
    <property type="match status" value="1"/>
</dbReference>
<dbReference type="PANTHER" id="PTHR46796">
    <property type="entry name" value="HTH-TYPE TRANSCRIPTIONAL ACTIVATOR RHAS-RELATED"/>
    <property type="match status" value="1"/>
</dbReference>
<protein>
    <submittedName>
        <fullName evidence="6">AraC-type DNA-binding protein</fullName>
    </submittedName>
</protein>
<keyword evidence="2 6" id="KW-0238">DNA-binding</keyword>
<dbReference type="PANTHER" id="PTHR46796:SF7">
    <property type="entry name" value="ARAC FAMILY TRANSCRIPTIONAL REGULATOR"/>
    <property type="match status" value="1"/>
</dbReference>
<dbReference type="InterPro" id="IPR009057">
    <property type="entry name" value="Homeodomain-like_sf"/>
</dbReference>
<dbReference type="SMART" id="SM00342">
    <property type="entry name" value="HTH_ARAC"/>
    <property type="match status" value="1"/>
</dbReference>
<dbReference type="InterPro" id="IPR018062">
    <property type="entry name" value="HTH_AraC-typ_CS"/>
</dbReference>
<dbReference type="SUPFAM" id="SSF51215">
    <property type="entry name" value="Regulatory protein AraC"/>
    <property type="match status" value="1"/>
</dbReference>